<evidence type="ECO:0000256" key="1">
    <source>
        <dbReference type="ARBA" id="ARBA00004613"/>
    </source>
</evidence>
<dbReference type="AlphaFoldDB" id="A0AAD9EUS6"/>
<evidence type="ECO:0000256" key="3">
    <source>
        <dbReference type="ARBA" id="ARBA00022729"/>
    </source>
</evidence>
<organism evidence="6 7">
    <name type="scientific">Dissostichus eleginoides</name>
    <name type="common">Patagonian toothfish</name>
    <name type="synonym">Dissostichus amissus</name>
    <dbReference type="NCBI Taxonomy" id="100907"/>
    <lineage>
        <taxon>Eukaryota</taxon>
        <taxon>Metazoa</taxon>
        <taxon>Chordata</taxon>
        <taxon>Craniata</taxon>
        <taxon>Vertebrata</taxon>
        <taxon>Euteleostomi</taxon>
        <taxon>Actinopterygii</taxon>
        <taxon>Neopterygii</taxon>
        <taxon>Teleostei</taxon>
        <taxon>Neoteleostei</taxon>
        <taxon>Acanthomorphata</taxon>
        <taxon>Eupercaria</taxon>
        <taxon>Perciformes</taxon>
        <taxon>Notothenioidei</taxon>
        <taxon>Nototheniidae</taxon>
        <taxon>Dissostichus</taxon>
    </lineage>
</organism>
<reference evidence="6" key="1">
    <citation type="submission" date="2023-04" db="EMBL/GenBank/DDBJ databases">
        <title>Chromosome-level genome of Chaenocephalus aceratus.</title>
        <authorList>
            <person name="Park H."/>
        </authorList>
    </citation>
    <scope>NUCLEOTIDE SEQUENCE</scope>
    <source>
        <strain evidence="6">DE</strain>
        <tissue evidence="6">Muscle</tissue>
    </source>
</reference>
<feature type="chain" id="PRO_5042246043" evidence="5">
    <location>
        <begin position="19"/>
        <end position="262"/>
    </location>
</feature>
<keyword evidence="7" id="KW-1185">Reference proteome</keyword>
<dbReference type="InterPro" id="IPR012674">
    <property type="entry name" value="Calycin"/>
</dbReference>
<dbReference type="PANTHER" id="PTHR11967:SF2">
    <property type="entry name" value="ALPHA-1-ACID GLYCOPROTEIN 1"/>
    <property type="match status" value="1"/>
</dbReference>
<protein>
    <submittedName>
        <fullName evidence="6">Nectin-4</fullName>
    </submittedName>
</protein>
<evidence type="ECO:0000313" key="7">
    <source>
        <dbReference type="Proteomes" id="UP001228049"/>
    </source>
</evidence>
<evidence type="ECO:0000256" key="2">
    <source>
        <dbReference type="ARBA" id="ARBA00022525"/>
    </source>
</evidence>
<dbReference type="EMBL" id="JASDAP010000026">
    <property type="protein sequence ID" value="KAK1879109.1"/>
    <property type="molecule type" value="Genomic_DNA"/>
</dbReference>
<feature type="signal peptide" evidence="5">
    <location>
        <begin position="1"/>
        <end position="18"/>
    </location>
</feature>
<evidence type="ECO:0000256" key="5">
    <source>
        <dbReference type="SAM" id="SignalP"/>
    </source>
</evidence>
<dbReference type="Proteomes" id="UP001228049">
    <property type="component" value="Unassembled WGS sequence"/>
</dbReference>
<evidence type="ECO:0000256" key="4">
    <source>
        <dbReference type="ARBA" id="ARBA00023180"/>
    </source>
</evidence>
<keyword evidence="2" id="KW-0964">Secreted</keyword>
<gene>
    <name evidence="6" type="ORF">KUDE01_027232</name>
</gene>
<accession>A0AAD9EUS6</accession>
<keyword evidence="3 5" id="KW-0732">Signal</keyword>
<dbReference type="Gene3D" id="2.40.128.20">
    <property type="match status" value="2"/>
</dbReference>
<evidence type="ECO:0000313" key="6">
    <source>
        <dbReference type="EMBL" id="KAK1879109.1"/>
    </source>
</evidence>
<dbReference type="GO" id="GO:0005576">
    <property type="term" value="C:extracellular region"/>
    <property type="evidence" value="ECO:0007669"/>
    <property type="project" value="UniProtKB-SubCell"/>
</dbReference>
<comment type="caution">
    <text evidence="6">The sequence shown here is derived from an EMBL/GenBank/DDBJ whole genome shotgun (WGS) entry which is preliminary data.</text>
</comment>
<keyword evidence="4" id="KW-0325">Glycoprotein</keyword>
<name>A0AAD9EUS6_DISEL</name>
<dbReference type="SUPFAM" id="SSF50814">
    <property type="entry name" value="Lipocalins"/>
    <property type="match status" value="1"/>
</dbReference>
<proteinExistence type="predicted"/>
<comment type="subcellular location">
    <subcellularLocation>
        <location evidence="1">Secreted</location>
    </subcellularLocation>
</comment>
<sequence>MCLRGLLLVSGLFLSSWALTPEECQPLVTPRSLADPSMMYNKPNFLAGYNDNKVFRAILKGTQSSLVEISASPLSPQEVFMSHLNRMKGVCMHSTVNTTIDGDTATTSFQTKDVSDCTAEYSPHGVAGNQLSRGDTSKAPFKNTRSTLVVLFYVHVFPALANVTSKFHILPSSDSILVMSINSTASHFKKLLQMTQIDLEDAVDEISFHALYLLGRETTLSDSDMEEFKKQASCLGFSGEPHYIYNPENAFCTEEESIKMEF</sequence>
<dbReference type="PANTHER" id="PTHR11967">
    <property type="entry name" value="ALPHA-1-ACID GLYCOPROTEIN"/>
    <property type="match status" value="1"/>
</dbReference>